<dbReference type="PANTHER" id="PTHR38107">
    <property type="match status" value="1"/>
</dbReference>
<dbReference type="InterPro" id="IPR034690">
    <property type="entry name" value="Endolysin_T4_type"/>
</dbReference>
<reference evidence="7" key="1">
    <citation type="submission" date="2023-01" db="EMBL/GenBank/DDBJ databases">
        <title>Vibrio sp. CB1-14 genome sequencing.</title>
        <authorList>
            <person name="Otstavnykh N."/>
            <person name="Isaeva M."/>
            <person name="Meleshko D."/>
        </authorList>
    </citation>
    <scope>NUCLEOTIDE SEQUENCE</scope>
    <source>
        <strain evidence="7">CB1-14</strain>
    </source>
</reference>
<dbReference type="InterPro" id="IPR023346">
    <property type="entry name" value="Lysozyme-like_dom_sf"/>
</dbReference>
<evidence type="ECO:0000256" key="3">
    <source>
        <dbReference type="ARBA" id="ARBA00022638"/>
    </source>
</evidence>
<proteinExistence type="inferred from homology"/>
<dbReference type="InterPro" id="IPR051018">
    <property type="entry name" value="Bacteriophage_GH24"/>
</dbReference>
<protein>
    <recommendedName>
        <fullName evidence="6">Lysozyme</fullName>
        <ecNumber evidence="6">3.2.1.17</ecNumber>
    </recommendedName>
</protein>
<dbReference type="RefSeq" id="WP_353499242.1">
    <property type="nucleotide sequence ID" value="NZ_CP115921.1"/>
</dbReference>
<dbReference type="GO" id="GO:0003796">
    <property type="term" value="F:lysozyme activity"/>
    <property type="evidence" value="ECO:0007669"/>
    <property type="project" value="UniProtKB-EC"/>
</dbReference>
<dbReference type="GO" id="GO:0009253">
    <property type="term" value="P:peptidoglycan catabolic process"/>
    <property type="evidence" value="ECO:0007669"/>
    <property type="project" value="InterPro"/>
</dbReference>
<dbReference type="InterPro" id="IPR002196">
    <property type="entry name" value="Glyco_hydro_24"/>
</dbReference>
<dbReference type="Gene3D" id="1.10.530.40">
    <property type="match status" value="1"/>
</dbReference>
<dbReference type="InterPro" id="IPR023347">
    <property type="entry name" value="Lysozyme_dom_sf"/>
</dbReference>
<dbReference type="GO" id="GO:0031640">
    <property type="term" value="P:killing of cells of another organism"/>
    <property type="evidence" value="ECO:0007669"/>
    <property type="project" value="UniProtKB-KW"/>
</dbReference>
<dbReference type="AlphaFoldDB" id="A0AAU8BQ30"/>
<keyword evidence="3 6" id="KW-0081">Bacteriolytic enzyme</keyword>
<name>A0AAU8BQ30_9VIBR</name>
<dbReference type="SUPFAM" id="SSF53955">
    <property type="entry name" value="Lysozyme-like"/>
    <property type="match status" value="1"/>
</dbReference>
<organism evidence="7">
    <name type="scientific">Vibrio chaetopteri</name>
    <dbReference type="NCBI Taxonomy" id="3016528"/>
    <lineage>
        <taxon>Bacteria</taxon>
        <taxon>Pseudomonadati</taxon>
        <taxon>Pseudomonadota</taxon>
        <taxon>Gammaproteobacteria</taxon>
        <taxon>Vibrionales</taxon>
        <taxon>Vibrionaceae</taxon>
        <taxon>Vibrio</taxon>
    </lineage>
</organism>
<dbReference type="HAMAP" id="MF_04110">
    <property type="entry name" value="ENDOLYSIN_T4"/>
    <property type="match status" value="1"/>
</dbReference>
<accession>A0AAU8BQ30</accession>
<dbReference type="GO" id="GO:0016998">
    <property type="term" value="P:cell wall macromolecule catabolic process"/>
    <property type="evidence" value="ECO:0007669"/>
    <property type="project" value="InterPro"/>
</dbReference>
<dbReference type="EC" id="3.2.1.17" evidence="6"/>
<evidence type="ECO:0000256" key="1">
    <source>
        <dbReference type="ARBA" id="ARBA00000632"/>
    </source>
</evidence>
<dbReference type="Pfam" id="PF00959">
    <property type="entry name" value="Phage_lysozyme"/>
    <property type="match status" value="1"/>
</dbReference>
<comment type="catalytic activity">
    <reaction evidence="1 6">
        <text>Hydrolysis of (1-&gt;4)-beta-linkages between N-acetylmuramic acid and N-acetyl-D-glucosamine residues in a peptidoglycan and between N-acetyl-D-glucosamine residues in chitodextrins.</text>
        <dbReference type="EC" id="3.2.1.17"/>
    </reaction>
</comment>
<comment type="similarity">
    <text evidence="6">Belongs to the glycosyl hydrolase 24 family.</text>
</comment>
<evidence type="ECO:0000256" key="5">
    <source>
        <dbReference type="ARBA" id="ARBA00023295"/>
    </source>
</evidence>
<evidence type="ECO:0000256" key="6">
    <source>
        <dbReference type="RuleBase" id="RU003788"/>
    </source>
</evidence>
<keyword evidence="4 6" id="KW-0378">Hydrolase</keyword>
<keyword evidence="2 6" id="KW-0929">Antimicrobial</keyword>
<dbReference type="CDD" id="cd16901">
    <property type="entry name" value="lyz_P1"/>
    <property type="match status" value="1"/>
</dbReference>
<dbReference type="KEGG" id="vck:PG915_22705"/>
<evidence type="ECO:0000256" key="2">
    <source>
        <dbReference type="ARBA" id="ARBA00022529"/>
    </source>
</evidence>
<sequence length="174" mass="19365">MKHTKTIVCSVGAAIALLLTGIVPNEVIVSKKGLELIGNAEQCRLTPYTCPAGHITNGIGNTHEVSNETITLKKATKDWAKNIEDAQRCLQQALPNTRVTQGQYDAFTSFIFNTGCTRFKHNRNGTKTQIYQYVLKGKYIAACHQLNRWIYGGGVKLKGLVIRRQKETELCLSR</sequence>
<dbReference type="GO" id="GO:0042742">
    <property type="term" value="P:defense response to bacterium"/>
    <property type="evidence" value="ECO:0007669"/>
    <property type="project" value="UniProtKB-KW"/>
</dbReference>
<dbReference type="PANTHER" id="PTHR38107:SF4">
    <property type="entry name" value="LYSOZYME"/>
    <property type="match status" value="1"/>
</dbReference>
<evidence type="ECO:0000313" key="7">
    <source>
        <dbReference type="EMBL" id="XCD18090.1"/>
    </source>
</evidence>
<keyword evidence="5 6" id="KW-0326">Glycosidase</keyword>
<dbReference type="EMBL" id="CP115921">
    <property type="protein sequence ID" value="XCD18090.1"/>
    <property type="molecule type" value="Genomic_DNA"/>
</dbReference>
<gene>
    <name evidence="7" type="ORF">PG915_22705</name>
</gene>
<evidence type="ECO:0000256" key="4">
    <source>
        <dbReference type="ARBA" id="ARBA00022801"/>
    </source>
</evidence>